<keyword evidence="1" id="KW-0175">Coiled coil</keyword>
<protein>
    <submittedName>
        <fullName evidence="2">Uncharacterized protein</fullName>
    </submittedName>
</protein>
<sequence>MSNLFSRKHSDNSILKGRTQTIASQKCPFSTKENNIKFKYPEVFHKQEPKPLKVQISHTDMRSPSAQSTSSPINKSILMTHRSQSMFQDVQYIDFIITNKEVNQFLKRHFLHEHMHTNTSSNRSTTKLICDSWEKVPVSYFIKALFNEYPEIIQDHKLNDKLTIQLKSLIKDLVSEDGQMLSLNKLQIHTRHLGLLSLLLTALRDIQEPPSNQENQDIQKNQQLQFSQQQQVQEKLSKYLYEFSNNLEKRLNEIFYQKLTIIQNKQIELEKLVENLRQRYIDHKFKQESQHKLLIIHLTQQLEKKDQIIDELQQKLQIKPLLHTSNIENLQNLKCVNPKFNSSKLHNSSNDQSIQKFMTTLCNIWDMGCINEDYRFAQILTAQDYNQMPFQYFQLIPIIKSIPKFDDFILKTLNSIHIITNFVQNCMNSENNMILDIFQEIYILIQNAKVNDQNQYLFNLIQLFLKLTTCILQIKATFNANNLKDWLTIKKSVNEQQQQFIHRLITQIIQIHKFTLKQNIPIQLSSRQQQNEDIYQEHTFINIIEDKSICNQFCNHIKSIYNKQQNQKLSILLRILQCFYLNEIDELIDLMQSVQSETDIDIFLSKWVLDSNCISLILFPNIFNQKYTLRVVTILLQFKCPKQFQINYTKQVCDDKNIELLIDILMRMHQTQNQELIFKIWELFRAISKSTNLKVCKDKLEKVIKLYSGCHHATLQNNIQQVNKNLAIQI</sequence>
<proteinExistence type="predicted"/>
<feature type="coiled-coil region" evidence="1">
    <location>
        <begin position="259"/>
        <end position="315"/>
    </location>
</feature>
<evidence type="ECO:0000313" key="3">
    <source>
        <dbReference type="Proteomes" id="UP000688137"/>
    </source>
</evidence>
<dbReference type="Proteomes" id="UP000688137">
    <property type="component" value="Unassembled WGS sequence"/>
</dbReference>
<accession>A0A8S1PYZ1</accession>
<comment type="caution">
    <text evidence="2">The sequence shown here is derived from an EMBL/GenBank/DDBJ whole genome shotgun (WGS) entry which is preliminary data.</text>
</comment>
<reference evidence="2" key="1">
    <citation type="submission" date="2021-01" db="EMBL/GenBank/DDBJ databases">
        <authorList>
            <consortium name="Genoscope - CEA"/>
            <person name="William W."/>
        </authorList>
    </citation>
    <scope>NUCLEOTIDE SEQUENCE</scope>
</reference>
<evidence type="ECO:0000313" key="2">
    <source>
        <dbReference type="EMBL" id="CAD8108446.1"/>
    </source>
</evidence>
<dbReference type="AlphaFoldDB" id="A0A8S1PYZ1"/>
<evidence type="ECO:0000256" key="1">
    <source>
        <dbReference type="SAM" id="Coils"/>
    </source>
</evidence>
<gene>
    <name evidence="2" type="ORF">PPRIM_AZ9-3.1.T1370064</name>
</gene>
<keyword evidence="3" id="KW-1185">Reference proteome</keyword>
<name>A0A8S1PYZ1_PARPR</name>
<dbReference type="EMBL" id="CAJJDM010000140">
    <property type="protein sequence ID" value="CAD8108446.1"/>
    <property type="molecule type" value="Genomic_DNA"/>
</dbReference>
<organism evidence="2 3">
    <name type="scientific">Paramecium primaurelia</name>
    <dbReference type="NCBI Taxonomy" id="5886"/>
    <lineage>
        <taxon>Eukaryota</taxon>
        <taxon>Sar</taxon>
        <taxon>Alveolata</taxon>
        <taxon>Ciliophora</taxon>
        <taxon>Intramacronucleata</taxon>
        <taxon>Oligohymenophorea</taxon>
        <taxon>Peniculida</taxon>
        <taxon>Parameciidae</taxon>
        <taxon>Paramecium</taxon>
    </lineage>
</organism>